<reference evidence="2" key="1">
    <citation type="submission" date="2020-07" db="EMBL/GenBank/DDBJ databases">
        <authorList>
            <person name="Pettersson B.M.F."/>
            <person name="Behra P.R.K."/>
            <person name="Ramesh M."/>
            <person name="Das S."/>
            <person name="Dasgupta S."/>
            <person name="Kirsebom L.A."/>
        </authorList>
    </citation>
    <scope>NUCLEOTIDE SEQUENCE</scope>
    <source>
        <strain evidence="2">DSM 44203</strain>
    </source>
</reference>
<accession>A0AAW5SFN6</accession>
<gene>
    <name evidence="2" type="ORF">H7I77_00725</name>
</gene>
<dbReference type="Proteomes" id="UP001207528">
    <property type="component" value="Unassembled WGS sequence"/>
</dbReference>
<feature type="region of interest" description="Disordered" evidence="1">
    <location>
        <begin position="1"/>
        <end position="21"/>
    </location>
</feature>
<reference evidence="2" key="2">
    <citation type="journal article" date="2022" name="BMC Genomics">
        <title>Comparative genome analysis of mycobacteria focusing on tRNA and non-coding RNA.</title>
        <authorList>
            <person name="Behra P.R.K."/>
            <person name="Pettersson B.M.F."/>
            <person name="Ramesh M."/>
            <person name="Das S."/>
            <person name="Dasgupta S."/>
            <person name="Kirsebom L.A."/>
        </authorList>
    </citation>
    <scope>NUCLEOTIDE SEQUENCE</scope>
    <source>
        <strain evidence="2">DSM 44203</strain>
    </source>
</reference>
<dbReference type="EMBL" id="JACKTI010000008">
    <property type="protein sequence ID" value="MCV7021877.1"/>
    <property type="molecule type" value="Genomic_DNA"/>
</dbReference>
<evidence type="ECO:0000313" key="2">
    <source>
        <dbReference type="EMBL" id="MCV7021877.1"/>
    </source>
</evidence>
<evidence type="ECO:0000256" key="1">
    <source>
        <dbReference type="SAM" id="MobiDB-lite"/>
    </source>
</evidence>
<evidence type="ECO:0000313" key="3">
    <source>
        <dbReference type="Proteomes" id="UP001207528"/>
    </source>
</evidence>
<proteinExistence type="predicted"/>
<protein>
    <submittedName>
        <fullName evidence="2">Uncharacterized protein</fullName>
    </submittedName>
</protein>
<sequence length="95" mass="10330">MRAAESQGGAAACGPTAEQPPTRTVVISWGEECHHEVRVRVPLDFEPDERDLANGLAELSNDGYQWLQRAGIAVDDIDDDPSAEYFDPPICGEGF</sequence>
<name>A0AAW5SFN6_MYCNV</name>
<dbReference type="AlphaFoldDB" id="A0AAW5SFN6"/>
<organism evidence="2 3">
    <name type="scientific">Mycolicibacterium novocastrense</name>
    <name type="common">Mycobacterium novocastrense</name>
    <dbReference type="NCBI Taxonomy" id="59813"/>
    <lineage>
        <taxon>Bacteria</taxon>
        <taxon>Bacillati</taxon>
        <taxon>Actinomycetota</taxon>
        <taxon>Actinomycetes</taxon>
        <taxon>Mycobacteriales</taxon>
        <taxon>Mycobacteriaceae</taxon>
        <taxon>Mycolicibacterium</taxon>
    </lineage>
</organism>
<comment type="caution">
    <text evidence="2">The sequence shown here is derived from an EMBL/GenBank/DDBJ whole genome shotgun (WGS) entry which is preliminary data.</text>
</comment>
<dbReference type="RefSeq" id="WP_067387587.1">
    <property type="nucleotide sequence ID" value="NZ_BCTA01000013.1"/>
</dbReference>